<keyword evidence="1" id="KW-0732">Signal</keyword>
<gene>
    <name evidence="2" type="ORF">SAMN04488128_1021370</name>
</gene>
<organism evidence="2 3">
    <name type="scientific">Chitinophaga eiseniae</name>
    <dbReference type="NCBI Taxonomy" id="634771"/>
    <lineage>
        <taxon>Bacteria</taxon>
        <taxon>Pseudomonadati</taxon>
        <taxon>Bacteroidota</taxon>
        <taxon>Chitinophagia</taxon>
        <taxon>Chitinophagales</taxon>
        <taxon>Chitinophagaceae</taxon>
        <taxon>Chitinophaga</taxon>
    </lineage>
</organism>
<feature type="chain" id="PRO_5012391348" evidence="1">
    <location>
        <begin position="27"/>
        <end position="179"/>
    </location>
</feature>
<dbReference type="Proteomes" id="UP000190367">
    <property type="component" value="Unassembled WGS sequence"/>
</dbReference>
<proteinExistence type="predicted"/>
<dbReference type="PROSITE" id="PS51257">
    <property type="entry name" value="PROKAR_LIPOPROTEIN"/>
    <property type="match status" value="1"/>
</dbReference>
<dbReference type="EMBL" id="FUWZ01000002">
    <property type="protein sequence ID" value="SKA17808.1"/>
    <property type="molecule type" value="Genomic_DNA"/>
</dbReference>
<dbReference type="AlphaFoldDB" id="A0A1T4RQ01"/>
<name>A0A1T4RQ01_9BACT</name>
<dbReference type="OrthoDB" id="666702at2"/>
<protein>
    <submittedName>
        <fullName evidence="2">Uncharacterized protein</fullName>
    </submittedName>
</protein>
<accession>A0A1T4RQ01</accession>
<dbReference type="STRING" id="634771.SAMN04488128_1021370"/>
<feature type="signal peptide" evidence="1">
    <location>
        <begin position="1"/>
        <end position="26"/>
    </location>
</feature>
<reference evidence="3" key="1">
    <citation type="submission" date="2017-02" db="EMBL/GenBank/DDBJ databases">
        <authorList>
            <person name="Varghese N."/>
            <person name="Submissions S."/>
        </authorList>
    </citation>
    <scope>NUCLEOTIDE SEQUENCE [LARGE SCALE GENOMIC DNA]</scope>
    <source>
        <strain evidence="3">DSM 22224</strain>
    </source>
</reference>
<evidence type="ECO:0000313" key="2">
    <source>
        <dbReference type="EMBL" id="SKA17808.1"/>
    </source>
</evidence>
<dbReference type="RefSeq" id="WP_078669841.1">
    <property type="nucleotide sequence ID" value="NZ_FUWZ01000002.1"/>
</dbReference>
<keyword evidence="3" id="KW-1185">Reference proteome</keyword>
<evidence type="ECO:0000256" key="1">
    <source>
        <dbReference type="SAM" id="SignalP"/>
    </source>
</evidence>
<sequence length="179" mass="19022">MNSRLSFSAAILLLLASCGGATRNNAADGAVANDTALNIQADSGGSLDVQPLNGYFVKNSIQVKDSLTFWLIDNPAAFDSLFGVAKTMNNKIDRPDFGTQVVVAATMPSTYYGTQIQLASATTDNLTNNAEMHFVATAQAEKNSYSTTPLWVGSIPKTGRTSIKVYTGDQLSTTLTIKE</sequence>
<evidence type="ECO:0000313" key="3">
    <source>
        <dbReference type="Proteomes" id="UP000190367"/>
    </source>
</evidence>